<dbReference type="AlphaFoldDB" id="A0A3R7YTB9"/>
<comment type="caution">
    <text evidence="1">The sequence shown here is derived from an EMBL/GenBank/DDBJ whole genome shotgun (WGS) entry which is preliminary data.</text>
</comment>
<dbReference type="Proteomes" id="UP000284702">
    <property type="component" value="Unassembled WGS sequence"/>
</dbReference>
<dbReference type="EMBL" id="MZMZ02002028">
    <property type="protein sequence ID" value="RQM27581.1"/>
    <property type="molecule type" value="Genomic_DNA"/>
</dbReference>
<accession>A0A3R7YTB9</accession>
<protein>
    <submittedName>
        <fullName evidence="1">Uncharacterized protein</fullName>
    </submittedName>
</protein>
<evidence type="ECO:0000313" key="2">
    <source>
        <dbReference type="Proteomes" id="UP000284702"/>
    </source>
</evidence>
<reference evidence="1" key="1">
    <citation type="submission" date="2018-07" db="EMBL/GenBank/DDBJ databases">
        <title>Annotation of Aphanomyces astaci genome assembly.</title>
        <authorList>
            <person name="Studholme D.J."/>
        </authorList>
    </citation>
    <scope>NUCLEOTIDE SEQUENCE [LARGE SCALE GENOMIC DNA]</scope>
    <source>
        <strain evidence="1">Pc</strain>
    </source>
</reference>
<dbReference type="VEuPathDB" id="FungiDB:H257_15775"/>
<gene>
    <name evidence="1" type="ORF">B5M09_010405</name>
</gene>
<evidence type="ECO:0000313" key="1">
    <source>
        <dbReference type="EMBL" id="RQM27581.1"/>
    </source>
</evidence>
<name>A0A3R7YTB9_APHAT</name>
<organism evidence="1 2">
    <name type="scientific">Aphanomyces astaci</name>
    <name type="common">Crayfish plague agent</name>
    <dbReference type="NCBI Taxonomy" id="112090"/>
    <lineage>
        <taxon>Eukaryota</taxon>
        <taxon>Sar</taxon>
        <taxon>Stramenopiles</taxon>
        <taxon>Oomycota</taxon>
        <taxon>Saprolegniomycetes</taxon>
        <taxon>Saprolegniales</taxon>
        <taxon>Verrucalvaceae</taxon>
        <taxon>Aphanomyces</taxon>
    </lineage>
</organism>
<keyword evidence="2" id="KW-1185">Reference proteome</keyword>
<proteinExistence type="predicted"/>
<sequence>MHWRRSQGSIKGLTRSFRVLDADTKKLRRHIDDEVLRPSSEPPLLPPVLDDVAPKLIDPIMEYLAEQRSVKFLKARAVKAALKQLIKTEHADVERSIVLVYALLSEAVRRGRKIRFKFERYCSIDGSLATLDKLRKAVEKRESTPGIGVANRVA</sequence>